<dbReference type="Pfam" id="PF16107">
    <property type="entry name" value="DUF4825"/>
    <property type="match status" value="1"/>
</dbReference>
<keyword evidence="1" id="KW-1133">Transmembrane helix</keyword>
<dbReference type="Proteomes" id="UP000184010">
    <property type="component" value="Unassembled WGS sequence"/>
</dbReference>
<evidence type="ECO:0000259" key="2">
    <source>
        <dbReference type="Pfam" id="PF05569"/>
    </source>
</evidence>
<keyword evidence="1" id="KW-0812">Transmembrane</keyword>
<sequence length="757" mass="82012">MMATMIEVIINSSLLILMVIVLRRLLRGRISSRLQYALWTIVALRLLLPFSLFESPISVLNALPRQSGDWVTVVPTTIPDPSTPPAPFAPHTPADLSAIPDPLANSANGPAPAGIQTVQNSNTANTATTPAAAHKTNYTTMATYFWLGGILVSIGIFLTANIRLNRRLRLSRQQIHSTSCPLPVYVAEGLPSPCLYGLGKPSIYLTPASLAGEQRVTHVIAHELTHYRQGDHIWSLVRALCLCIHWFNPLVWLAVVLSRQDSELACDEGTLRQLGEENRLAYGKTLIEMMTVSPKPGDVFYCATTITGGKREITERIKRIAQQPRMLRTTVIGVLLIAVVAIAGTFSGADSEPATGEISSAEALWKDRTNYLGDNSAVGRLIGLLPVPEGLRYDHFKLHTGEQPYDIEIVYSVSSEVLKQYDTEETRQANPFRQNALILLALVDNAEGVRATLTDGQREVGFINGREWADYTVGEDVRNYAESPEKLQELMDFSFATGAATQVRTHIEGGTLVYDSPGIIIEDIEVKDAGNVKFFKGKAMLISDPKRVKAAVTQEIGTAGEKLSDMVNRSGAIAGINAGGVYDPNGEGNGAIPYGITVQNGEVVYNTTGDEAVDFVGLDAEGKLIIGTMKAAEIKEKNIQEGVGFSPPLYNMGTPLVREGELSLSGDGGWGIAPRTGIGQRADGTLILLVIDGRDPDWSIGATLRDMANVFLEYGAVEAVNLNGGSMVEMVYDGRVLNKVRNIFGERPIPTGFVVMP</sequence>
<protein>
    <submittedName>
        <fullName evidence="5">Signal transducer regulating beta-lactamase production, contains metallopeptidase domain</fullName>
    </submittedName>
</protein>
<dbReference type="STRING" id="1121395.SAMN02745215_04379"/>
<dbReference type="InterPro" id="IPR032250">
    <property type="entry name" value="DUF4825"/>
</dbReference>
<dbReference type="CDD" id="cd07341">
    <property type="entry name" value="M56_BlaR1_MecR1_like"/>
    <property type="match status" value="1"/>
</dbReference>
<feature type="domain" description="Peptidase M56" evidence="2">
    <location>
        <begin position="4"/>
        <end position="319"/>
    </location>
</feature>
<evidence type="ECO:0000256" key="1">
    <source>
        <dbReference type="SAM" id="Phobius"/>
    </source>
</evidence>
<feature type="domain" description="DUF4825" evidence="4">
    <location>
        <begin position="364"/>
        <end position="455"/>
    </location>
</feature>
<dbReference type="Pfam" id="PF05569">
    <property type="entry name" value="Peptidase_M56"/>
    <property type="match status" value="1"/>
</dbReference>
<dbReference type="Pfam" id="PF09992">
    <property type="entry name" value="NAGPA"/>
    <property type="match status" value="1"/>
</dbReference>
<dbReference type="InterPro" id="IPR008756">
    <property type="entry name" value="Peptidase_M56"/>
</dbReference>
<keyword evidence="6" id="KW-1185">Reference proteome</keyword>
<dbReference type="EMBL" id="FRDN01000015">
    <property type="protein sequence ID" value="SHN85192.1"/>
    <property type="molecule type" value="Genomic_DNA"/>
</dbReference>
<proteinExistence type="predicted"/>
<evidence type="ECO:0000259" key="4">
    <source>
        <dbReference type="Pfam" id="PF16107"/>
    </source>
</evidence>
<dbReference type="AlphaFoldDB" id="A0A1M7UQ90"/>
<feature type="transmembrane region" description="Helical" evidence="1">
    <location>
        <begin position="144"/>
        <end position="164"/>
    </location>
</feature>
<organism evidence="5 6">
    <name type="scientific">Desulfitobacterium chlororespirans DSM 11544</name>
    <dbReference type="NCBI Taxonomy" id="1121395"/>
    <lineage>
        <taxon>Bacteria</taxon>
        <taxon>Bacillati</taxon>
        <taxon>Bacillota</taxon>
        <taxon>Clostridia</taxon>
        <taxon>Eubacteriales</taxon>
        <taxon>Desulfitobacteriaceae</taxon>
        <taxon>Desulfitobacterium</taxon>
    </lineage>
</organism>
<feature type="transmembrane region" description="Helical" evidence="1">
    <location>
        <begin position="34"/>
        <end position="53"/>
    </location>
</feature>
<dbReference type="InterPro" id="IPR052173">
    <property type="entry name" value="Beta-lactam_resp_regulator"/>
</dbReference>
<feature type="transmembrane region" description="Helical" evidence="1">
    <location>
        <begin position="326"/>
        <end position="346"/>
    </location>
</feature>
<dbReference type="RefSeq" id="WP_242954727.1">
    <property type="nucleotide sequence ID" value="NZ_FRDN01000015.1"/>
</dbReference>
<feature type="domain" description="Phosphodiester glycosidase" evidence="3">
    <location>
        <begin position="571"/>
        <end position="756"/>
    </location>
</feature>
<accession>A0A1M7UQ90</accession>
<dbReference type="PANTHER" id="PTHR34978:SF3">
    <property type="entry name" value="SLR0241 PROTEIN"/>
    <property type="match status" value="1"/>
</dbReference>
<dbReference type="InterPro" id="IPR018711">
    <property type="entry name" value="NAGPA"/>
</dbReference>
<dbReference type="PANTHER" id="PTHR34978">
    <property type="entry name" value="POSSIBLE SENSOR-TRANSDUCER PROTEIN BLAR"/>
    <property type="match status" value="1"/>
</dbReference>
<keyword evidence="1" id="KW-0472">Membrane</keyword>
<evidence type="ECO:0000313" key="6">
    <source>
        <dbReference type="Proteomes" id="UP000184010"/>
    </source>
</evidence>
<reference evidence="6" key="1">
    <citation type="submission" date="2016-12" db="EMBL/GenBank/DDBJ databases">
        <authorList>
            <person name="Varghese N."/>
            <person name="Submissions S."/>
        </authorList>
    </citation>
    <scope>NUCLEOTIDE SEQUENCE [LARGE SCALE GENOMIC DNA]</scope>
    <source>
        <strain evidence="6">DSM 11544</strain>
    </source>
</reference>
<feature type="transmembrane region" description="Helical" evidence="1">
    <location>
        <begin position="6"/>
        <end position="22"/>
    </location>
</feature>
<gene>
    <name evidence="5" type="ORF">SAMN02745215_04379</name>
</gene>
<name>A0A1M7UQ90_9FIRM</name>
<evidence type="ECO:0000259" key="3">
    <source>
        <dbReference type="Pfam" id="PF09992"/>
    </source>
</evidence>
<evidence type="ECO:0000313" key="5">
    <source>
        <dbReference type="EMBL" id="SHN85192.1"/>
    </source>
</evidence>